<sequence>MNSDVAMPAWMARSASPPASAPRQKRGKAGNPKEKAGQLLVVIAKLALTTARQAAQLESVCYTTMLISEADGSPGQAMAFLGPCMGVKRRVVPTGALDAKAGGLAHPTRLKGRVKSYNTKKGFGFVDLKEFPRDVFVYNSQLIGRIGLIAGETVEFDLVFDEGRPQAQRVKVVSGPAVNDGVPFPTMSGKDGAQQSLEPTPLPTTENPFSALKQAMLPQQTPLPNMRDLAQALAAQAIEVPSTLPPAPAQQKAASERAGVSVAQRIAAAQAMAPKSPEEVMSDKIREAQRVAAADKAGPAKPPISAEEAAQAVWMAQARAQQQKQQDMIPGRYQSPWQMDELPVDAGGGPEAAFTDEGPIPKNSTVQVCNFPVQEVNLSFGEVQGYDAATGRYSVAVQRRKQDRNIPEKVNMKFSEHYLQVVSMPDGFRGSQPRGTVGSVAAASAAAAQAASQMTQQQPMPLRPGASQALVKSATDALKRFSGLVPQQQPPPQPPQPSSFSQLGLSQP</sequence>
<dbReference type="InterPro" id="IPR011129">
    <property type="entry name" value="CSD"/>
</dbReference>
<dbReference type="InterPro" id="IPR012340">
    <property type="entry name" value="NA-bd_OB-fold"/>
</dbReference>
<reference evidence="3" key="1">
    <citation type="submission" date="2023-10" db="EMBL/GenBank/DDBJ databases">
        <authorList>
            <person name="Chen Y."/>
            <person name="Shah S."/>
            <person name="Dougan E. K."/>
            <person name="Thang M."/>
            <person name="Chan C."/>
        </authorList>
    </citation>
    <scope>NUCLEOTIDE SEQUENCE [LARGE SCALE GENOMIC DNA]</scope>
</reference>
<dbReference type="EMBL" id="CAUYUJ010016343">
    <property type="protein sequence ID" value="CAK0864221.1"/>
    <property type="molecule type" value="Genomic_DNA"/>
</dbReference>
<feature type="non-terminal residue" evidence="3">
    <location>
        <position position="508"/>
    </location>
</feature>
<keyword evidence="4" id="KW-1185">Reference proteome</keyword>
<name>A0ABN9UWB6_9DINO</name>
<feature type="domain" description="CSD" evidence="2">
    <location>
        <begin position="109"/>
        <end position="172"/>
    </location>
</feature>
<feature type="compositionally biased region" description="Low complexity" evidence="1">
    <location>
        <begin position="498"/>
        <end position="508"/>
    </location>
</feature>
<evidence type="ECO:0000313" key="4">
    <source>
        <dbReference type="Proteomes" id="UP001189429"/>
    </source>
</evidence>
<dbReference type="InterPro" id="IPR002059">
    <property type="entry name" value="CSP_DNA-bd"/>
</dbReference>
<dbReference type="PROSITE" id="PS51857">
    <property type="entry name" value="CSD_2"/>
    <property type="match status" value="1"/>
</dbReference>
<dbReference type="Proteomes" id="UP001189429">
    <property type="component" value="Unassembled WGS sequence"/>
</dbReference>
<organism evidence="3 4">
    <name type="scientific">Prorocentrum cordatum</name>
    <dbReference type="NCBI Taxonomy" id="2364126"/>
    <lineage>
        <taxon>Eukaryota</taxon>
        <taxon>Sar</taxon>
        <taxon>Alveolata</taxon>
        <taxon>Dinophyceae</taxon>
        <taxon>Prorocentrales</taxon>
        <taxon>Prorocentraceae</taxon>
        <taxon>Prorocentrum</taxon>
    </lineage>
</organism>
<feature type="region of interest" description="Disordered" evidence="1">
    <location>
        <begin position="1"/>
        <end position="33"/>
    </location>
</feature>
<dbReference type="Gene3D" id="2.40.50.140">
    <property type="entry name" value="Nucleic acid-binding proteins"/>
    <property type="match status" value="1"/>
</dbReference>
<accession>A0ABN9UWB6</accession>
<proteinExistence type="predicted"/>
<feature type="compositionally biased region" description="Pro residues" evidence="1">
    <location>
        <begin position="488"/>
        <end position="497"/>
    </location>
</feature>
<evidence type="ECO:0000313" key="3">
    <source>
        <dbReference type="EMBL" id="CAK0864221.1"/>
    </source>
</evidence>
<dbReference type="SMART" id="SM00357">
    <property type="entry name" value="CSP"/>
    <property type="match status" value="1"/>
</dbReference>
<evidence type="ECO:0000259" key="2">
    <source>
        <dbReference type="PROSITE" id="PS51857"/>
    </source>
</evidence>
<dbReference type="CDD" id="cd04458">
    <property type="entry name" value="CSP_CDS"/>
    <property type="match status" value="1"/>
</dbReference>
<feature type="compositionally biased region" description="Low complexity" evidence="1">
    <location>
        <begin position="1"/>
        <end position="22"/>
    </location>
</feature>
<protein>
    <recommendedName>
        <fullName evidence="2">CSD domain-containing protein</fullName>
    </recommendedName>
</protein>
<dbReference type="SUPFAM" id="SSF50249">
    <property type="entry name" value="Nucleic acid-binding proteins"/>
    <property type="match status" value="1"/>
</dbReference>
<evidence type="ECO:0000256" key="1">
    <source>
        <dbReference type="SAM" id="MobiDB-lite"/>
    </source>
</evidence>
<dbReference type="Pfam" id="PF00313">
    <property type="entry name" value="CSD"/>
    <property type="match status" value="1"/>
</dbReference>
<comment type="caution">
    <text evidence="3">The sequence shown here is derived from an EMBL/GenBank/DDBJ whole genome shotgun (WGS) entry which is preliminary data.</text>
</comment>
<feature type="region of interest" description="Disordered" evidence="1">
    <location>
        <begin position="452"/>
        <end position="508"/>
    </location>
</feature>
<gene>
    <name evidence="3" type="ORF">PCOR1329_LOCUS52157</name>
</gene>